<proteinExistence type="predicted"/>
<dbReference type="EMBL" id="QUSY01000174">
    <property type="protein sequence ID" value="RHY31911.1"/>
    <property type="molecule type" value="Genomic_DNA"/>
</dbReference>
<gene>
    <name evidence="1" type="ORF">DYB32_003038</name>
</gene>
<accession>A0A418B1K4</accession>
<sequence length="955" mass="106494">MHMTHSSDLILLRALVDRLRQDYVVVELMSRLFSKQHKCALDTPPNEYSWDKDNLTSLDLLALMTRLLKQCAEVDNENVWLYGVSESTSLTSHLFSAWSSSYCTTCISNTLGPYLECLFGEALSLLRKVHKGLLKGNDLSKLQPSFFHVLVPLAIECIEVTHLRSNIKVGKALLPLLLPILKLLDEVTYKISEDSKVNNQILPDIEWITESNSQWTVSLAQVITALSERIPHWHTTSPAGISLKLVGLSILHDSLCKLTSNQAKCEMLRVFVEPVETPGGCLSLHFNSWQEPKVLERDMHTQFGISYHNKLTKAFENLYIRLAKMVASPSSSLLLKKRALNMWCISFHDASLLRNSAILHTLGELLQHEANIQQMSHRDMATDDAISCSAHGVPPSLTLPPRLRPVEKLVHMATAGYNVHQACWHVFSWLCKQFMANDDHRAVLNELRPSASSKALACASPRKRLSLPPKLIVSTLEESIDHMYLVLLQEMTKTKDALVAWNSHASQMAPCLQASQVMLLADPHVVSSVSTMFMATYKQRAPELGWTVCMWVHIEEYSNVPLVLVANGDVPLVQMTITVEEHGHISSLAAAGPLLFRIKQRQILDQYCTSLLSLLTWLAVVKAPAMTDEIHLMLTLLPLCPPPAHPHMFQLLSCVLPSIAPTLEIPSLSETLLAFLVKQFGIAWFSAQNNLYGPPELYQLLTSRKDNCISSLVRAGHLSKDGVASWIVSDCPIKAKSTSILRSMRASLLDSFVTLFRSLLTSSTWVPELLQLFSIESPEKVLLSCRADSSLLSNNRERVVQVILSIYVLGGYMKTTPPPIKMGESMMQLLEWVLQHPASVDGHVGSLDDMDQDVQIATYMHVRVSLLRLLTAQTPTPTVAGALLQLPIVVTELLSTAIRPFKASLEGVFGNEFDVVSKLDNVRGLMDWITDDSNESMSKKRVILDVRAYLVIVSA</sequence>
<evidence type="ECO:0000313" key="1">
    <source>
        <dbReference type="EMBL" id="RHY31911.1"/>
    </source>
</evidence>
<organism evidence="1 2">
    <name type="scientific">Aphanomyces invadans</name>
    <dbReference type="NCBI Taxonomy" id="157072"/>
    <lineage>
        <taxon>Eukaryota</taxon>
        <taxon>Sar</taxon>
        <taxon>Stramenopiles</taxon>
        <taxon>Oomycota</taxon>
        <taxon>Saprolegniomycetes</taxon>
        <taxon>Saprolegniales</taxon>
        <taxon>Verrucalvaceae</taxon>
        <taxon>Aphanomyces</taxon>
    </lineage>
</organism>
<dbReference type="VEuPathDB" id="FungiDB:H310_03478"/>
<dbReference type="AlphaFoldDB" id="A0A418B1K4"/>
<keyword evidence="2" id="KW-1185">Reference proteome</keyword>
<comment type="caution">
    <text evidence="1">The sequence shown here is derived from an EMBL/GenBank/DDBJ whole genome shotgun (WGS) entry which is preliminary data.</text>
</comment>
<name>A0A418B1K4_9STRA</name>
<evidence type="ECO:0000313" key="2">
    <source>
        <dbReference type="Proteomes" id="UP000285060"/>
    </source>
</evidence>
<dbReference type="Proteomes" id="UP000285060">
    <property type="component" value="Unassembled WGS sequence"/>
</dbReference>
<protein>
    <submittedName>
        <fullName evidence="1">Uncharacterized protein</fullName>
    </submittedName>
</protein>
<dbReference type="VEuPathDB" id="FungiDB:H310_03477"/>
<reference evidence="1 2" key="1">
    <citation type="submission" date="2018-08" db="EMBL/GenBank/DDBJ databases">
        <title>Aphanomyces genome sequencing and annotation.</title>
        <authorList>
            <person name="Minardi D."/>
            <person name="Oidtmann B."/>
            <person name="Van Der Giezen M."/>
            <person name="Studholme D.J."/>
        </authorList>
    </citation>
    <scope>NUCLEOTIDE SEQUENCE [LARGE SCALE GENOMIC DNA]</scope>
    <source>
        <strain evidence="1 2">NJM0002</strain>
    </source>
</reference>